<organism evidence="2 3">
    <name type="scientific">Gemelliphila palaticanis</name>
    <dbReference type="NCBI Taxonomy" id="81950"/>
    <lineage>
        <taxon>Bacteria</taxon>
        <taxon>Bacillati</taxon>
        <taxon>Bacillota</taxon>
        <taxon>Bacilli</taxon>
        <taxon>Bacillales</taxon>
        <taxon>Gemellaceae</taxon>
        <taxon>Gemelliphila</taxon>
    </lineage>
</organism>
<dbReference type="Pfam" id="PF00581">
    <property type="entry name" value="Rhodanese"/>
    <property type="match status" value="1"/>
</dbReference>
<dbReference type="EMBL" id="JACBYF010000012">
    <property type="protein sequence ID" value="NYS47752.1"/>
    <property type="molecule type" value="Genomic_DNA"/>
</dbReference>
<dbReference type="CDD" id="cd00158">
    <property type="entry name" value="RHOD"/>
    <property type="match status" value="1"/>
</dbReference>
<protein>
    <submittedName>
        <fullName evidence="2">Rhodanese-like domain-containing protein</fullName>
    </submittedName>
</protein>
<name>A0ABX2T057_9BACL</name>
<dbReference type="InterPro" id="IPR001763">
    <property type="entry name" value="Rhodanese-like_dom"/>
</dbReference>
<dbReference type="SMART" id="SM00450">
    <property type="entry name" value="RHOD"/>
    <property type="match status" value="1"/>
</dbReference>
<dbReference type="InterPro" id="IPR050229">
    <property type="entry name" value="GlpE_sulfurtransferase"/>
</dbReference>
<evidence type="ECO:0000313" key="3">
    <source>
        <dbReference type="Proteomes" id="UP000531840"/>
    </source>
</evidence>
<dbReference type="Proteomes" id="UP000531840">
    <property type="component" value="Unassembled WGS sequence"/>
</dbReference>
<evidence type="ECO:0000259" key="1">
    <source>
        <dbReference type="PROSITE" id="PS50206"/>
    </source>
</evidence>
<dbReference type="InterPro" id="IPR036873">
    <property type="entry name" value="Rhodanese-like_dom_sf"/>
</dbReference>
<dbReference type="RefSeq" id="WP_179941539.1">
    <property type="nucleotide sequence ID" value="NZ_JACBYF010000012.1"/>
</dbReference>
<sequence>MQFWINLAIVIAIIGAVSAFSYIRVNRAVKKLPYAEFKKNIRSVQLVDVRERDEFKYAHINGARNIPFSQLTFKYSSLLKDKPIYLCDKNGTVAPRAALTLKKHGFNDIYMLKNGLQSWEENLKTKK</sequence>
<keyword evidence="3" id="KW-1185">Reference proteome</keyword>
<feature type="domain" description="Rhodanese" evidence="1">
    <location>
        <begin position="40"/>
        <end position="121"/>
    </location>
</feature>
<gene>
    <name evidence="2" type="ORF">HZY85_06045</name>
</gene>
<evidence type="ECO:0000313" key="2">
    <source>
        <dbReference type="EMBL" id="NYS47752.1"/>
    </source>
</evidence>
<accession>A0ABX2T057</accession>
<dbReference type="PROSITE" id="PS50206">
    <property type="entry name" value="RHODANESE_3"/>
    <property type="match status" value="1"/>
</dbReference>
<dbReference type="PANTHER" id="PTHR43031:SF18">
    <property type="entry name" value="RHODANESE-RELATED SULFURTRANSFERASES"/>
    <property type="match status" value="1"/>
</dbReference>
<dbReference type="Gene3D" id="3.40.250.10">
    <property type="entry name" value="Rhodanese-like domain"/>
    <property type="match status" value="1"/>
</dbReference>
<dbReference type="PANTHER" id="PTHR43031">
    <property type="entry name" value="FAD-DEPENDENT OXIDOREDUCTASE"/>
    <property type="match status" value="1"/>
</dbReference>
<comment type="caution">
    <text evidence="2">The sequence shown here is derived from an EMBL/GenBank/DDBJ whole genome shotgun (WGS) entry which is preliminary data.</text>
</comment>
<proteinExistence type="predicted"/>
<dbReference type="SUPFAM" id="SSF52821">
    <property type="entry name" value="Rhodanese/Cell cycle control phosphatase"/>
    <property type="match status" value="1"/>
</dbReference>
<reference evidence="2 3" key="1">
    <citation type="submission" date="2020-07" db="EMBL/GenBank/DDBJ databases">
        <title>MOT database genomes.</title>
        <authorList>
            <person name="Joseph S."/>
            <person name="Aduse-Opoku J."/>
            <person name="Hashim A."/>
            <person name="Wade W."/>
            <person name="Curtis M."/>
        </authorList>
    </citation>
    <scope>NUCLEOTIDE SEQUENCE [LARGE SCALE GENOMIC DNA]</scope>
    <source>
        <strain evidence="2 3">CIP 106318</strain>
    </source>
</reference>